<gene>
    <name evidence="2" type="ORF">CYMTET_25571</name>
</gene>
<protein>
    <submittedName>
        <fullName evidence="2">Uncharacterized protein</fullName>
    </submittedName>
</protein>
<organism evidence="2 3">
    <name type="scientific">Cymbomonas tetramitiformis</name>
    <dbReference type="NCBI Taxonomy" id="36881"/>
    <lineage>
        <taxon>Eukaryota</taxon>
        <taxon>Viridiplantae</taxon>
        <taxon>Chlorophyta</taxon>
        <taxon>Pyramimonadophyceae</taxon>
        <taxon>Pyramimonadales</taxon>
        <taxon>Pyramimonadaceae</taxon>
        <taxon>Cymbomonas</taxon>
    </lineage>
</organism>
<feature type="compositionally biased region" description="Basic and acidic residues" evidence="1">
    <location>
        <begin position="242"/>
        <end position="259"/>
    </location>
</feature>
<name>A0AAE0FU96_9CHLO</name>
<dbReference type="AlphaFoldDB" id="A0AAE0FU96"/>
<comment type="caution">
    <text evidence="2">The sequence shown here is derived from an EMBL/GenBank/DDBJ whole genome shotgun (WGS) entry which is preliminary data.</text>
</comment>
<dbReference type="Proteomes" id="UP001190700">
    <property type="component" value="Unassembled WGS sequence"/>
</dbReference>
<accession>A0AAE0FU96</accession>
<reference evidence="2 3" key="1">
    <citation type="journal article" date="2015" name="Genome Biol. Evol.">
        <title>Comparative Genomics of a Bacterivorous Green Alga Reveals Evolutionary Causalities and Consequences of Phago-Mixotrophic Mode of Nutrition.</title>
        <authorList>
            <person name="Burns J.A."/>
            <person name="Paasch A."/>
            <person name="Narechania A."/>
            <person name="Kim E."/>
        </authorList>
    </citation>
    <scope>NUCLEOTIDE SEQUENCE [LARGE SCALE GENOMIC DNA]</scope>
    <source>
        <strain evidence="2 3">PLY_AMNH</strain>
    </source>
</reference>
<feature type="region of interest" description="Disordered" evidence="1">
    <location>
        <begin position="236"/>
        <end position="259"/>
    </location>
</feature>
<evidence type="ECO:0000313" key="2">
    <source>
        <dbReference type="EMBL" id="KAK3265770.1"/>
    </source>
</evidence>
<feature type="region of interest" description="Disordered" evidence="1">
    <location>
        <begin position="1"/>
        <end position="23"/>
    </location>
</feature>
<evidence type="ECO:0000313" key="3">
    <source>
        <dbReference type="Proteomes" id="UP001190700"/>
    </source>
</evidence>
<dbReference type="EMBL" id="LGRX02013715">
    <property type="protein sequence ID" value="KAK3265770.1"/>
    <property type="molecule type" value="Genomic_DNA"/>
</dbReference>
<keyword evidence="3" id="KW-1185">Reference proteome</keyword>
<evidence type="ECO:0000256" key="1">
    <source>
        <dbReference type="SAM" id="MobiDB-lite"/>
    </source>
</evidence>
<proteinExistence type="predicted"/>
<sequence length="259" mass="29126">MGGGGGSRGNRRAEGQAQGQLGVRELMRDPEVLGEAGRTWLRGLSVGERAVGDYPSLMVPKKVWGLFTMQVCDGRTREDPDEHGGRRGVHTVLFAPAPGEEMLWKLERLHPPGTSRRQDVGRDRRRELQKQSLELDEKTFNDVMHNVPRASGPADGSQWRWEHLWAVHVPGGQDALLEVCNHRIWPPGRAPAGVREWLASARLVALLKDDLSVNVRPMWEVPRKLVAKIIWSQPNRGPAPTDKWEGTHRQQTTDKHANR</sequence>